<dbReference type="Proteomes" id="UP000053260">
    <property type="component" value="Unassembled WGS sequence"/>
</dbReference>
<dbReference type="InterPro" id="IPR012341">
    <property type="entry name" value="6hp_glycosidase-like_sf"/>
</dbReference>
<keyword evidence="1" id="KW-0378">Hydrolase</keyword>
<keyword evidence="2" id="KW-1185">Reference proteome</keyword>
<dbReference type="InterPro" id="IPR008928">
    <property type="entry name" value="6-hairpin_glycosidase_sf"/>
</dbReference>
<dbReference type="Gene3D" id="1.50.10.10">
    <property type="match status" value="1"/>
</dbReference>
<reference evidence="1 2" key="1">
    <citation type="submission" date="2015-10" db="EMBL/GenBank/DDBJ databases">
        <title>Draft genome sequence of Streptomyces sp. RV15, isolated from a marine sponge.</title>
        <authorList>
            <person name="Ruckert C."/>
            <person name="Abdelmohsen U.R."/>
            <person name="Winkler A."/>
            <person name="Hentschel U."/>
            <person name="Kalinowski J."/>
            <person name="Kampfer P."/>
            <person name="Glaeser S."/>
        </authorList>
    </citation>
    <scope>NUCLEOTIDE SEQUENCE [LARGE SCALE GENOMIC DNA]</scope>
    <source>
        <strain evidence="1 2">RV15</strain>
    </source>
</reference>
<dbReference type="GO" id="GO:0016787">
    <property type="term" value="F:hydrolase activity"/>
    <property type="evidence" value="ECO:0007669"/>
    <property type="project" value="UniProtKB-KW"/>
</dbReference>
<evidence type="ECO:0000313" key="2">
    <source>
        <dbReference type="Proteomes" id="UP000053260"/>
    </source>
</evidence>
<dbReference type="OrthoDB" id="3902805at2"/>
<dbReference type="AlphaFoldDB" id="A0A117RXB4"/>
<dbReference type="STRING" id="909626.AQJ91_47150"/>
<comment type="caution">
    <text evidence="1">The sequence shown here is derived from an EMBL/GenBank/DDBJ whole genome shotgun (WGS) entry which is preliminary data.</text>
</comment>
<protein>
    <submittedName>
        <fullName evidence="1">Glycosyl hydrolase</fullName>
    </submittedName>
</protein>
<gene>
    <name evidence="1" type="ORF">AQJ91_47150</name>
</gene>
<name>A0A117RXB4_9ACTN</name>
<accession>A0A117RXB4</accession>
<dbReference type="EMBL" id="LMXB01000154">
    <property type="protein sequence ID" value="KUO14375.1"/>
    <property type="molecule type" value="Genomic_DNA"/>
</dbReference>
<dbReference type="GO" id="GO:0005975">
    <property type="term" value="P:carbohydrate metabolic process"/>
    <property type="evidence" value="ECO:0007669"/>
    <property type="project" value="InterPro"/>
</dbReference>
<evidence type="ECO:0000313" key="1">
    <source>
        <dbReference type="EMBL" id="KUO14375.1"/>
    </source>
</evidence>
<proteinExistence type="predicted"/>
<organism evidence="1 2">
    <name type="scientific">Streptomyces dysideae</name>
    <dbReference type="NCBI Taxonomy" id="909626"/>
    <lineage>
        <taxon>Bacteria</taxon>
        <taxon>Bacillati</taxon>
        <taxon>Actinomycetota</taxon>
        <taxon>Actinomycetes</taxon>
        <taxon>Kitasatosporales</taxon>
        <taxon>Streptomycetaceae</taxon>
        <taxon>Streptomyces</taxon>
    </lineage>
</organism>
<sequence length="89" mass="8904">MRGTLGAERCPGGEGAFLACSFWLAEALARCGRADEAGSPMQLVALGNDVGLYSEEVDPATGAVLGNLPQGLSHLALISAACAIGAAML</sequence>
<dbReference type="SUPFAM" id="SSF48208">
    <property type="entry name" value="Six-hairpin glycosidases"/>
    <property type="match status" value="1"/>
</dbReference>